<evidence type="ECO:0000256" key="2">
    <source>
        <dbReference type="PROSITE-ProRule" id="PRU00339"/>
    </source>
</evidence>
<organism evidence="3 4">
    <name type="scientific">Alteraurantiacibacter aquimixticola</name>
    <dbReference type="NCBI Taxonomy" id="2489173"/>
    <lineage>
        <taxon>Bacteria</taxon>
        <taxon>Pseudomonadati</taxon>
        <taxon>Pseudomonadota</taxon>
        <taxon>Alphaproteobacteria</taxon>
        <taxon>Sphingomonadales</taxon>
        <taxon>Erythrobacteraceae</taxon>
        <taxon>Alteraurantiacibacter</taxon>
    </lineage>
</organism>
<accession>A0A4T3F7M6</accession>
<keyword evidence="2" id="KW-0802">TPR repeat</keyword>
<dbReference type="EMBL" id="SSHH01000001">
    <property type="protein sequence ID" value="TIX50990.1"/>
    <property type="molecule type" value="Genomic_DNA"/>
</dbReference>
<dbReference type="AlphaFoldDB" id="A0A4T3F7M6"/>
<dbReference type="InterPro" id="IPR011990">
    <property type="entry name" value="TPR-like_helical_dom_sf"/>
</dbReference>
<dbReference type="RefSeq" id="WP_136691509.1">
    <property type="nucleotide sequence ID" value="NZ_SSHH01000001.1"/>
</dbReference>
<proteinExistence type="predicted"/>
<reference evidence="3 4" key="1">
    <citation type="submission" date="2019-04" db="EMBL/GenBank/DDBJ databases">
        <title>Altererythrobacter aquimixticola sp. nov., isolated from sediment of junction between the ocean and a freshwater spring.</title>
        <authorList>
            <person name="Yoon J.-H."/>
        </authorList>
    </citation>
    <scope>NUCLEOTIDE SEQUENCE [LARGE SCALE GENOMIC DNA]</scope>
    <source>
        <strain evidence="3 4">SSKS-13</strain>
    </source>
</reference>
<feature type="repeat" description="TPR" evidence="2">
    <location>
        <begin position="50"/>
        <end position="83"/>
    </location>
</feature>
<evidence type="ECO:0000313" key="4">
    <source>
        <dbReference type="Proteomes" id="UP000309389"/>
    </source>
</evidence>
<dbReference type="Pfam" id="PF13432">
    <property type="entry name" value="TPR_16"/>
    <property type="match status" value="1"/>
</dbReference>
<dbReference type="InterPro" id="IPR051263">
    <property type="entry name" value="C-type_cytochrome_biogenesis"/>
</dbReference>
<comment type="caution">
    <text evidence="3">The sequence shown here is derived from an EMBL/GenBank/DDBJ whole genome shotgun (WGS) entry which is preliminary data.</text>
</comment>
<keyword evidence="1" id="KW-0201">Cytochrome c-type biogenesis</keyword>
<dbReference type="SUPFAM" id="SSF48452">
    <property type="entry name" value="TPR-like"/>
    <property type="match status" value="1"/>
</dbReference>
<dbReference type="Proteomes" id="UP000309389">
    <property type="component" value="Unassembled WGS sequence"/>
</dbReference>
<dbReference type="Pfam" id="PF13428">
    <property type="entry name" value="TPR_14"/>
    <property type="match status" value="1"/>
</dbReference>
<dbReference type="OrthoDB" id="9815847at2"/>
<protein>
    <submittedName>
        <fullName evidence="3">Tetratricopeptide repeat protein</fullName>
    </submittedName>
</protein>
<dbReference type="PANTHER" id="PTHR47870">
    <property type="entry name" value="CYTOCHROME C-TYPE BIOGENESIS PROTEIN CCMH"/>
    <property type="match status" value="1"/>
</dbReference>
<sequence>MAILAAALTWRLVGTASEGADAAPVSTVEEAAPQSFEEMRELAEQAGGDPVPWQRLGFAHFSANMYPEAAEAYEEAVERAPDSADLWSALGEARIYADESDPMPPAALEAFRRSVALDPGNPRARYFLAVQRDLSGDNDGAIADWLALLADTPPGAPWETDLIRTISQVGQREEIDLQPRIEQAMATRDILPASATGGIPGPTQDQMAAAAGMSPGQQQDMAEDMVSRLAARLEGDPANVDGWIMLMRSYQTLGRTGQARDAYAHALEANPQAEGQLRAAAEALGL</sequence>
<evidence type="ECO:0000313" key="3">
    <source>
        <dbReference type="EMBL" id="TIX50990.1"/>
    </source>
</evidence>
<name>A0A4T3F7M6_9SPHN</name>
<keyword evidence="4" id="KW-1185">Reference proteome</keyword>
<evidence type="ECO:0000256" key="1">
    <source>
        <dbReference type="ARBA" id="ARBA00022748"/>
    </source>
</evidence>
<dbReference type="PANTHER" id="PTHR47870:SF1">
    <property type="entry name" value="CYTOCHROME C-TYPE BIOGENESIS PROTEIN CCMH"/>
    <property type="match status" value="1"/>
</dbReference>
<dbReference type="SMART" id="SM00028">
    <property type="entry name" value="TPR"/>
    <property type="match status" value="3"/>
</dbReference>
<feature type="repeat" description="TPR" evidence="2">
    <location>
        <begin position="240"/>
        <end position="273"/>
    </location>
</feature>
<dbReference type="GO" id="GO:0017004">
    <property type="term" value="P:cytochrome complex assembly"/>
    <property type="evidence" value="ECO:0007669"/>
    <property type="project" value="UniProtKB-KW"/>
</dbReference>
<dbReference type="Pfam" id="PF13181">
    <property type="entry name" value="TPR_8"/>
    <property type="match status" value="1"/>
</dbReference>
<dbReference type="InterPro" id="IPR019734">
    <property type="entry name" value="TPR_rpt"/>
</dbReference>
<dbReference type="PROSITE" id="PS50005">
    <property type="entry name" value="TPR"/>
    <property type="match status" value="2"/>
</dbReference>
<gene>
    <name evidence="3" type="ORF">E5222_00440</name>
</gene>
<dbReference type="Gene3D" id="1.25.40.10">
    <property type="entry name" value="Tetratricopeptide repeat domain"/>
    <property type="match status" value="2"/>
</dbReference>